<feature type="compositionally biased region" description="Acidic residues" evidence="1">
    <location>
        <begin position="148"/>
        <end position="157"/>
    </location>
</feature>
<proteinExistence type="predicted"/>
<dbReference type="AlphaFoldDB" id="A0A6A6RR93"/>
<evidence type="ECO:0000313" key="4">
    <source>
        <dbReference type="Proteomes" id="UP000799753"/>
    </source>
</evidence>
<keyword evidence="2" id="KW-0732">Signal</keyword>
<organism evidence="3 4">
    <name type="scientific">Massarina eburnea CBS 473.64</name>
    <dbReference type="NCBI Taxonomy" id="1395130"/>
    <lineage>
        <taxon>Eukaryota</taxon>
        <taxon>Fungi</taxon>
        <taxon>Dikarya</taxon>
        <taxon>Ascomycota</taxon>
        <taxon>Pezizomycotina</taxon>
        <taxon>Dothideomycetes</taxon>
        <taxon>Pleosporomycetidae</taxon>
        <taxon>Pleosporales</taxon>
        <taxon>Massarineae</taxon>
        <taxon>Massarinaceae</taxon>
        <taxon>Massarina</taxon>
    </lineage>
</organism>
<name>A0A6A6RR93_9PLEO</name>
<feature type="region of interest" description="Disordered" evidence="1">
    <location>
        <begin position="111"/>
        <end position="157"/>
    </location>
</feature>
<protein>
    <recommendedName>
        <fullName evidence="5">ShKT domain-containing protein</fullName>
    </recommendedName>
</protein>
<sequence length="157" mass="17353">MKTFFILSSLLTLSFAATPRCFKNNPCTTSLKCIDDTRVASCDIETDANCKGFCVPDIAPYCGSCADGEFCLGVQKEELGYCVSEKTTFLRRRVRRAGNYGKNVEVESEAEDLEKRAGNYGKNVEVESEAEDLEKRAGNYGKNVEVENVAEGDDDEE</sequence>
<feature type="chain" id="PRO_5025403038" description="ShKT domain-containing protein" evidence="2">
    <location>
        <begin position="17"/>
        <end position="157"/>
    </location>
</feature>
<evidence type="ECO:0000256" key="2">
    <source>
        <dbReference type="SAM" id="SignalP"/>
    </source>
</evidence>
<dbReference type="EMBL" id="MU006791">
    <property type="protein sequence ID" value="KAF2637976.1"/>
    <property type="molecule type" value="Genomic_DNA"/>
</dbReference>
<gene>
    <name evidence="3" type="ORF">P280DRAFT_471631</name>
</gene>
<evidence type="ECO:0000256" key="1">
    <source>
        <dbReference type="SAM" id="MobiDB-lite"/>
    </source>
</evidence>
<feature type="signal peptide" evidence="2">
    <location>
        <begin position="1"/>
        <end position="16"/>
    </location>
</feature>
<dbReference type="Proteomes" id="UP000799753">
    <property type="component" value="Unassembled WGS sequence"/>
</dbReference>
<evidence type="ECO:0008006" key="5">
    <source>
        <dbReference type="Google" id="ProtNLM"/>
    </source>
</evidence>
<evidence type="ECO:0000313" key="3">
    <source>
        <dbReference type="EMBL" id="KAF2637976.1"/>
    </source>
</evidence>
<keyword evidence="4" id="KW-1185">Reference proteome</keyword>
<accession>A0A6A6RR93</accession>
<reference evidence="3" key="1">
    <citation type="journal article" date="2020" name="Stud. Mycol.">
        <title>101 Dothideomycetes genomes: a test case for predicting lifestyles and emergence of pathogens.</title>
        <authorList>
            <person name="Haridas S."/>
            <person name="Albert R."/>
            <person name="Binder M."/>
            <person name="Bloem J."/>
            <person name="Labutti K."/>
            <person name="Salamov A."/>
            <person name="Andreopoulos B."/>
            <person name="Baker S."/>
            <person name="Barry K."/>
            <person name="Bills G."/>
            <person name="Bluhm B."/>
            <person name="Cannon C."/>
            <person name="Castanera R."/>
            <person name="Culley D."/>
            <person name="Daum C."/>
            <person name="Ezra D."/>
            <person name="Gonzalez J."/>
            <person name="Henrissat B."/>
            <person name="Kuo A."/>
            <person name="Liang C."/>
            <person name="Lipzen A."/>
            <person name="Lutzoni F."/>
            <person name="Magnuson J."/>
            <person name="Mondo S."/>
            <person name="Nolan M."/>
            <person name="Ohm R."/>
            <person name="Pangilinan J."/>
            <person name="Park H.-J."/>
            <person name="Ramirez L."/>
            <person name="Alfaro M."/>
            <person name="Sun H."/>
            <person name="Tritt A."/>
            <person name="Yoshinaga Y."/>
            <person name="Zwiers L.-H."/>
            <person name="Turgeon B."/>
            <person name="Goodwin S."/>
            <person name="Spatafora J."/>
            <person name="Crous P."/>
            <person name="Grigoriev I."/>
        </authorList>
    </citation>
    <scope>NUCLEOTIDE SEQUENCE</scope>
    <source>
        <strain evidence="3">CBS 473.64</strain>
    </source>
</reference>